<dbReference type="AlphaFoldDB" id="A0AA96WE28"/>
<dbReference type="EMBL" id="CP053586">
    <property type="protein sequence ID" value="WNZ23320.1"/>
    <property type="molecule type" value="Genomic_DNA"/>
</dbReference>
<dbReference type="InterPro" id="IPR027417">
    <property type="entry name" value="P-loop_NTPase"/>
</dbReference>
<evidence type="ECO:0000259" key="1">
    <source>
        <dbReference type="Pfam" id="PF13614"/>
    </source>
</evidence>
<dbReference type="PANTHER" id="PTHR13696:SF99">
    <property type="entry name" value="COBYRINIC ACID AC-DIAMIDE SYNTHASE"/>
    <property type="match status" value="1"/>
</dbReference>
<dbReference type="InterPro" id="IPR025669">
    <property type="entry name" value="AAA_dom"/>
</dbReference>
<dbReference type="CDD" id="cd02042">
    <property type="entry name" value="ParAB_family"/>
    <property type="match status" value="1"/>
</dbReference>
<sequence>MTPPIIAFFNNKGGVGKTSLVYHLAWMYFDLGLQVVAADLDPQANLTAAFLDEDRLEEIWVDSNIDSYNTVFRCVKPLLSGIGDIATPNLEKIEDGLSLLIGDLQLSGFEDELSSQWPDCLDRKERAFRVISAFWRVLSQAAANSNADVVLVDLGPNLGAINRAALIASDYIVVPLSPDLFSLQGLKNLGPTIRRWREEWQERIPKNPALNLALPRGKMQPIGYVILQHGVRFDRPVKAFQKWIERIPHIYNTEVLQKPDETVLGLSIDPNRLALLKHYQSLMLMAQESHKPIFHLKPADGAIGSHMYAVRDVYIDFKNLAQKIAARTELPLPSLQSSLQLELN</sequence>
<organism evidence="2">
    <name type="scientific">Leptolyngbya sp. NK1-12</name>
    <dbReference type="NCBI Taxonomy" id="2547451"/>
    <lineage>
        <taxon>Bacteria</taxon>
        <taxon>Bacillati</taxon>
        <taxon>Cyanobacteriota</taxon>
        <taxon>Cyanophyceae</taxon>
        <taxon>Leptolyngbyales</taxon>
        <taxon>Leptolyngbyaceae</taxon>
        <taxon>Leptolyngbya group</taxon>
        <taxon>Leptolyngbya</taxon>
    </lineage>
</organism>
<gene>
    <name evidence="2" type="ORF">HJG54_10955</name>
</gene>
<protein>
    <submittedName>
        <fullName evidence="2">ParA family protein</fullName>
    </submittedName>
</protein>
<dbReference type="Gene3D" id="3.40.50.300">
    <property type="entry name" value="P-loop containing nucleotide triphosphate hydrolases"/>
    <property type="match status" value="1"/>
</dbReference>
<proteinExistence type="predicted"/>
<dbReference type="SUPFAM" id="SSF52540">
    <property type="entry name" value="P-loop containing nucleoside triphosphate hydrolases"/>
    <property type="match status" value="1"/>
</dbReference>
<accession>A0AA96WE28</accession>
<dbReference type="InterPro" id="IPR050678">
    <property type="entry name" value="DNA_Partitioning_ATPase"/>
</dbReference>
<dbReference type="RefSeq" id="WP_316434940.1">
    <property type="nucleotide sequence ID" value="NZ_CP053586.1"/>
</dbReference>
<name>A0AA96WE28_9CYAN</name>
<reference evidence="2" key="1">
    <citation type="submission" date="2020-05" db="EMBL/GenBank/DDBJ databases">
        <authorList>
            <person name="Zhu T."/>
            <person name="Keshari N."/>
            <person name="Lu X."/>
        </authorList>
    </citation>
    <scope>NUCLEOTIDE SEQUENCE</scope>
    <source>
        <strain evidence="2">NK1-12</strain>
    </source>
</reference>
<feature type="domain" description="AAA" evidence="1">
    <location>
        <begin position="5"/>
        <end position="203"/>
    </location>
</feature>
<dbReference type="PANTHER" id="PTHR13696">
    <property type="entry name" value="P-LOOP CONTAINING NUCLEOSIDE TRIPHOSPHATE HYDROLASE"/>
    <property type="match status" value="1"/>
</dbReference>
<dbReference type="Pfam" id="PF13614">
    <property type="entry name" value="AAA_31"/>
    <property type="match status" value="1"/>
</dbReference>
<evidence type="ECO:0000313" key="2">
    <source>
        <dbReference type="EMBL" id="WNZ23320.1"/>
    </source>
</evidence>